<reference evidence="2" key="1">
    <citation type="journal article" date="2021" name="Proc. Natl. Acad. Sci. U.S.A.">
        <title>Three genomes in the algal genus Volvox reveal the fate of a haploid sex-determining region after a transition to homothallism.</title>
        <authorList>
            <person name="Yamamoto K."/>
            <person name="Hamaji T."/>
            <person name="Kawai-Toyooka H."/>
            <person name="Matsuzaki R."/>
            <person name="Takahashi F."/>
            <person name="Nishimura Y."/>
            <person name="Kawachi M."/>
            <person name="Noguchi H."/>
            <person name="Minakuchi Y."/>
            <person name="Umen J.G."/>
            <person name="Toyoda A."/>
            <person name="Nozaki H."/>
        </authorList>
    </citation>
    <scope>NUCLEOTIDE SEQUENCE</scope>
    <source>
        <strain evidence="2">NIES-3780</strain>
    </source>
</reference>
<comment type="caution">
    <text evidence="2">The sequence shown here is derived from an EMBL/GenBank/DDBJ whole genome shotgun (WGS) entry which is preliminary data.</text>
</comment>
<evidence type="ECO:0000313" key="3">
    <source>
        <dbReference type="Proteomes" id="UP000747399"/>
    </source>
</evidence>
<feature type="compositionally biased region" description="Low complexity" evidence="1">
    <location>
        <begin position="35"/>
        <end position="58"/>
    </location>
</feature>
<sequence length="109" mass="10830">MDSGRVTQSNGEGGDPGSAAAHLPPAPRCCSLVQPAAAPPAGRSAAPHWPAPSAAAPPDGGGDPAGGGGQFRVLIWGEETGNMGYGNTTAAIFAAQSPQLGIYEYDMKI</sequence>
<dbReference type="EMBL" id="BNCO01000005">
    <property type="protein sequence ID" value="GIL48297.1"/>
    <property type="molecule type" value="Genomic_DNA"/>
</dbReference>
<evidence type="ECO:0000313" key="2">
    <source>
        <dbReference type="EMBL" id="GIL48297.1"/>
    </source>
</evidence>
<gene>
    <name evidence="2" type="ORF">Vafri_4943</name>
</gene>
<protein>
    <submittedName>
        <fullName evidence="2">Uncharacterized protein</fullName>
    </submittedName>
</protein>
<feature type="region of interest" description="Disordered" evidence="1">
    <location>
        <begin position="1"/>
        <end position="71"/>
    </location>
</feature>
<feature type="compositionally biased region" description="Polar residues" evidence="1">
    <location>
        <begin position="1"/>
        <end position="10"/>
    </location>
</feature>
<accession>A0A8J4AV20</accession>
<evidence type="ECO:0000256" key="1">
    <source>
        <dbReference type="SAM" id="MobiDB-lite"/>
    </source>
</evidence>
<keyword evidence="3" id="KW-1185">Reference proteome</keyword>
<name>A0A8J4AV20_9CHLO</name>
<dbReference type="AlphaFoldDB" id="A0A8J4AV20"/>
<dbReference type="Proteomes" id="UP000747399">
    <property type="component" value="Unassembled WGS sequence"/>
</dbReference>
<organism evidence="2 3">
    <name type="scientific">Volvox africanus</name>
    <dbReference type="NCBI Taxonomy" id="51714"/>
    <lineage>
        <taxon>Eukaryota</taxon>
        <taxon>Viridiplantae</taxon>
        <taxon>Chlorophyta</taxon>
        <taxon>core chlorophytes</taxon>
        <taxon>Chlorophyceae</taxon>
        <taxon>CS clade</taxon>
        <taxon>Chlamydomonadales</taxon>
        <taxon>Volvocaceae</taxon>
        <taxon>Volvox</taxon>
    </lineage>
</organism>
<proteinExistence type="predicted"/>
<feature type="compositionally biased region" description="Gly residues" evidence="1">
    <location>
        <begin position="59"/>
        <end position="70"/>
    </location>
</feature>